<evidence type="ECO:0000313" key="2">
    <source>
        <dbReference type="EMBL" id="OWK02678.1"/>
    </source>
</evidence>
<proteinExistence type="predicted"/>
<dbReference type="AlphaFoldDB" id="A0A212C9K6"/>
<sequence length="163" mass="18264">MERMSPPAADSWRPAPYRQDHPGVVKHGPSEEHLRGQLLDKSELNSSDAPGPAWGCLPASRVPCEMGFVLTDGPPPITSSRKQWFNFKVIHKGSTEEAVLRKTAEIISYLLRESPLVTGFPRVPGDDESDPERGGAAWKQTLGFMYPKPPENAWKRMEEEDQR</sequence>
<comment type="caution">
    <text evidence="2">The sequence shown here is derived from an EMBL/GenBank/DDBJ whole genome shotgun (WGS) entry which is preliminary data.</text>
</comment>
<keyword evidence="3" id="KW-1185">Reference proteome</keyword>
<feature type="region of interest" description="Disordered" evidence="1">
    <location>
        <begin position="1"/>
        <end position="52"/>
    </location>
</feature>
<name>A0A212C9K6_CEREH</name>
<reference evidence="2 3" key="1">
    <citation type="journal article" date="2018" name="Mol. Genet. Genomics">
        <title>The red deer Cervus elaphus genome CerEla1.0: sequencing, annotating, genes, and chromosomes.</title>
        <authorList>
            <person name="Bana N.A."/>
            <person name="Nyiri A."/>
            <person name="Nagy J."/>
            <person name="Frank K."/>
            <person name="Nagy T."/>
            <person name="Steger V."/>
            <person name="Schiller M."/>
            <person name="Lakatos P."/>
            <person name="Sugar L."/>
            <person name="Horn P."/>
            <person name="Barta E."/>
            <person name="Orosz L."/>
        </authorList>
    </citation>
    <scope>NUCLEOTIDE SEQUENCE [LARGE SCALE GENOMIC DNA]</scope>
    <source>
        <strain evidence="2">Hungarian</strain>
    </source>
</reference>
<evidence type="ECO:0000313" key="3">
    <source>
        <dbReference type="Proteomes" id="UP000242450"/>
    </source>
</evidence>
<organism evidence="2 3">
    <name type="scientific">Cervus elaphus hippelaphus</name>
    <name type="common">European red deer</name>
    <dbReference type="NCBI Taxonomy" id="46360"/>
    <lineage>
        <taxon>Eukaryota</taxon>
        <taxon>Metazoa</taxon>
        <taxon>Chordata</taxon>
        <taxon>Craniata</taxon>
        <taxon>Vertebrata</taxon>
        <taxon>Euteleostomi</taxon>
        <taxon>Mammalia</taxon>
        <taxon>Eutheria</taxon>
        <taxon>Laurasiatheria</taxon>
        <taxon>Artiodactyla</taxon>
        <taxon>Ruminantia</taxon>
        <taxon>Pecora</taxon>
        <taxon>Cervidae</taxon>
        <taxon>Cervinae</taxon>
        <taxon>Cervus</taxon>
    </lineage>
</organism>
<accession>A0A212C9K6</accession>
<feature type="compositionally biased region" description="Basic and acidic residues" evidence="1">
    <location>
        <begin position="18"/>
        <end position="43"/>
    </location>
</feature>
<dbReference type="EMBL" id="MKHE01000024">
    <property type="protein sequence ID" value="OWK02678.1"/>
    <property type="molecule type" value="Genomic_DNA"/>
</dbReference>
<gene>
    <name evidence="2" type="ORF">Celaphus_00010350</name>
</gene>
<dbReference type="Proteomes" id="UP000242450">
    <property type="component" value="Chromosome 24"/>
</dbReference>
<evidence type="ECO:0000256" key="1">
    <source>
        <dbReference type="SAM" id="MobiDB-lite"/>
    </source>
</evidence>
<protein>
    <submittedName>
        <fullName evidence="2">Uncharacterized protein</fullName>
    </submittedName>
</protein>